<dbReference type="Proteomes" id="UP000028013">
    <property type="component" value="Unassembled WGS sequence"/>
</dbReference>
<name>A0A078RZI8_BACUN</name>
<dbReference type="InterPro" id="IPR020483">
    <property type="entry name" value="Uncharacterised_YgbA"/>
</dbReference>
<gene>
    <name evidence="1" type="ORF">M094_2029</name>
</gene>
<proteinExistence type="predicted"/>
<dbReference type="Pfam" id="PF11756">
    <property type="entry name" value="YgbA_NO"/>
    <property type="match status" value="1"/>
</dbReference>
<dbReference type="PATRIC" id="fig|1339349.3.peg.3159"/>
<reference evidence="1 2" key="1">
    <citation type="submission" date="2014-04" db="EMBL/GenBank/DDBJ databases">
        <authorList>
            <person name="Sears C."/>
            <person name="Carroll K."/>
            <person name="Sack B.R."/>
            <person name="Qadri F."/>
            <person name="Myers L.L."/>
            <person name="Chung G.-T."/>
            <person name="Escheverria P."/>
            <person name="Fraser C.M."/>
            <person name="Sadzewicz L."/>
            <person name="Shefchek K.A."/>
            <person name="Tallon L."/>
            <person name="Das S.P."/>
            <person name="Daugherty S."/>
            <person name="Mongodin E.F."/>
        </authorList>
    </citation>
    <scope>NUCLEOTIDE SEQUENCE [LARGE SCALE GENOMIC DNA]</scope>
    <source>
        <strain evidence="1 2">3978 T3 ii</strain>
    </source>
</reference>
<sequence length="118" mass="14420">MPSRIEQEKQTVERMVRLYCRKKEGNKQLCPRCEELLGYARIRLSRCPFGENKSTCRQCSIHCYKPEMKERMREVMRYAGPRMLLYHPVAALRHLWQEYVHQYFTKRFGVPRQEQHKQ</sequence>
<dbReference type="NCBIfam" id="NF007714">
    <property type="entry name" value="PRK10410.1-2"/>
    <property type="match status" value="1"/>
</dbReference>
<evidence type="ECO:0000313" key="2">
    <source>
        <dbReference type="Proteomes" id="UP000028013"/>
    </source>
</evidence>
<dbReference type="AlphaFoldDB" id="A0A078RZI8"/>
<accession>A0A078RZI8</accession>
<protein>
    <submittedName>
        <fullName evidence="1">Nitrous oxide-stimulated promoter family protein</fullName>
    </submittedName>
</protein>
<organism evidence="1 2">
    <name type="scientific">Bacteroides uniformis str. 3978 T3 ii</name>
    <dbReference type="NCBI Taxonomy" id="1339349"/>
    <lineage>
        <taxon>Bacteria</taxon>
        <taxon>Pseudomonadati</taxon>
        <taxon>Bacteroidota</taxon>
        <taxon>Bacteroidia</taxon>
        <taxon>Bacteroidales</taxon>
        <taxon>Bacteroidaceae</taxon>
        <taxon>Bacteroides</taxon>
    </lineage>
</organism>
<dbReference type="RefSeq" id="WP_008663812.1">
    <property type="nucleotide sequence ID" value="NZ_JNHN01000177.1"/>
</dbReference>
<evidence type="ECO:0000313" key="1">
    <source>
        <dbReference type="EMBL" id="KDS49283.1"/>
    </source>
</evidence>
<dbReference type="EMBL" id="JNHN01000177">
    <property type="protein sequence ID" value="KDS49283.1"/>
    <property type="molecule type" value="Genomic_DNA"/>
</dbReference>
<comment type="caution">
    <text evidence="1">The sequence shown here is derived from an EMBL/GenBank/DDBJ whole genome shotgun (WGS) entry which is preliminary data.</text>
</comment>